<feature type="domain" description="Glycosyl hydrolase family 32 C-terminal" evidence="6">
    <location>
        <begin position="672"/>
        <end position="822"/>
    </location>
</feature>
<dbReference type="PANTHER" id="PTHR42800:SF1">
    <property type="entry name" value="EXOINULINASE INUD (AFU_ORTHOLOGUE AFUA_5G00480)"/>
    <property type="match status" value="1"/>
</dbReference>
<dbReference type="SMART" id="SM00640">
    <property type="entry name" value="Glyco_32"/>
    <property type="match status" value="1"/>
</dbReference>
<dbReference type="EMBL" id="BAAANS010000060">
    <property type="protein sequence ID" value="GAA2117735.1"/>
    <property type="molecule type" value="Genomic_DNA"/>
</dbReference>
<dbReference type="Gene3D" id="2.60.120.560">
    <property type="entry name" value="Exo-inulinase, domain 1"/>
    <property type="match status" value="1"/>
</dbReference>
<gene>
    <name evidence="7" type="ORF">GCM10009759_64410</name>
</gene>
<evidence type="ECO:0000256" key="1">
    <source>
        <dbReference type="ARBA" id="ARBA00009902"/>
    </source>
</evidence>
<evidence type="ECO:0000256" key="3">
    <source>
        <dbReference type="ARBA" id="ARBA00023295"/>
    </source>
</evidence>
<dbReference type="InterPro" id="IPR013148">
    <property type="entry name" value="Glyco_hydro_32_N"/>
</dbReference>
<dbReference type="Pfam" id="PF00251">
    <property type="entry name" value="Glyco_hydro_32N"/>
    <property type="match status" value="2"/>
</dbReference>
<proteinExistence type="inferred from homology"/>
<dbReference type="Gene3D" id="2.115.10.20">
    <property type="entry name" value="Glycosyl hydrolase domain, family 43"/>
    <property type="match status" value="2"/>
</dbReference>
<dbReference type="Proteomes" id="UP001500897">
    <property type="component" value="Unassembled WGS sequence"/>
</dbReference>
<dbReference type="PANTHER" id="PTHR42800">
    <property type="entry name" value="EXOINULINASE INUD (AFU_ORTHOLOGUE AFUA_5G00480)"/>
    <property type="match status" value="1"/>
</dbReference>
<keyword evidence="3" id="KW-0326">Glycosidase</keyword>
<feature type="signal peptide" evidence="4">
    <location>
        <begin position="1"/>
        <end position="33"/>
    </location>
</feature>
<dbReference type="CDD" id="cd18622">
    <property type="entry name" value="GH32_Inu-like"/>
    <property type="match status" value="1"/>
</dbReference>
<keyword evidence="2" id="KW-0378">Hydrolase</keyword>
<dbReference type="PROSITE" id="PS00609">
    <property type="entry name" value="GLYCOSYL_HYDROL_F32"/>
    <property type="match status" value="1"/>
</dbReference>
<evidence type="ECO:0000259" key="5">
    <source>
        <dbReference type="Pfam" id="PF00251"/>
    </source>
</evidence>
<dbReference type="InterPro" id="IPR018053">
    <property type="entry name" value="Glyco_hydro_32_AS"/>
</dbReference>
<feature type="domain" description="Glycosyl hydrolase family 32 N-terminal" evidence="5">
    <location>
        <begin position="580"/>
        <end position="669"/>
    </location>
</feature>
<evidence type="ECO:0008006" key="9">
    <source>
        <dbReference type="Google" id="ProtNLM"/>
    </source>
</evidence>
<comment type="caution">
    <text evidence="7">The sequence shown here is derived from an EMBL/GenBank/DDBJ whole genome shotgun (WGS) entry which is preliminary data.</text>
</comment>
<dbReference type="Pfam" id="PF08244">
    <property type="entry name" value="Glyco_hydro_32C"/>
    <property type="match status" value="1"/>
</dbReference>
<name>A0ABP5JGI1_9ACTN</name>
<reference evidence="8" key="1">
    <citation type="journal article" date="2019" name="Int. J. Syst. Evol. Microbiol.">
        <title>The Global Catalogue of Microorganisms (GCM) 10K type strain sequencing project: providing services to taxonomists for standard genome sequencing and annotation.</title>
        <authorList>
            <consortium name="The Broad Institute Genomics Platform"/>
            <consortium name="The Broad Institute Genome Sequencing Center for Infectious Disease"/>
            <person name="Wu L."/>
            <person name="Ma J."/>
        </authorList>
    </citation>
    <scope>NUCLEOTIDE SEQUENCE [LARGE SCALE GENOMIC DNA]</scope>
    <source>
        <strain evidence="8">JCM 14559</strain>
    </source>
</reference>
<dbReference type="InterPro" id="IPR013320">
    <property type="entry name" value="ConA-like_dom_sf"/>
</dbReference>
<feature type="chain" id="PRO_5045745310" description="Levanase" evidence="4">
    <location>
        <begin position="34"/>
        <end position="834"/>
    </location>
</feature>
<feature type="domain" description="Glycosyl hydrolase family 32 N-terminal" evidence="5">
    <location>
        <begin position="46"/>
        <end position="284"/>
    </location>
</feature>
<comment type="similarity">
    <text evidence="1">Belongs to the glycosyl hydrolase 32 family.</text>
</comment>
<dbReference type="SUPFAM" id="SSF49899">
    <property type="entry name" value="Concanavalin A-like lectins/glucanases"/>
    <property type="match status" value="1"/>
</dbReference>
<protein>
    <recommendedName>
        <fullName evidence="9">Levanase</fullName>
    </recommendedName>
</protein>
<dbReference type="SUPFAM" id="SSF75005">
    <property type="entry name" value="Arabinanase/levansucrase/invertase"/>
    <property type="match status" value="2"/>
</dbReference>
<evidence type="ECO:0000313" key="7">
    <source>
        <dbReference type="EMBL" id="GAA2117735.1"/>
    </source>
</evidence>
<dbReference type="InterPro" id="IPR023296">
    <property type="entry name" value="Glyco_hydro_beta-prop_sf"/>
</dbReference>
<keyword evidence="8" id="KW-1185">Reference proteome</keyword>
<dbReference type="RefSeq" id="WP_344557304.1">
    <property type="nucleotide sequence ID" value="NZ_BAAANS010000060.1"/>
</dbReference>
<evidence type="ECO:0000259" key="6">
    <source>
        <dbReference type="Pfam" id="PF08244"/>
    </source>
</evidence>
<accession>A0ABP5JGI1</accession>
<dbReference type="InterPro" id="IPR001362">
    <property type="entry name" value="Glyco_hydro_32"/>
</dbReference>
<keyword evidence="4" id="KW-0732">Signal</keyword>
<sequence>MRDRTVTHHRSKRLLALSAAVLGLAVLAPSAGAQTSYTETYRPQLHFSPAQNWMNDPNGPIWYKGTYHLFFQYNPSGNTWGNMSWGHATSPDLVHWTEQPIALPQDANEMVFSGGVVLDKNNTTGFGTSTNPPLVAIYTSYRKSDGVQAQSLAYSTDGGTTWTKYAGSPVLNIGSQNFRDPKVFWNAQTNSWLMTVALSADHKVSFYSSPNLKTWTKLSDFGPAGATGGLWECPDLFQLPVDGDPAHTKWVLVVNINPGGPQNTSAAQYFVGDFDGTTFTPDGPATSTPPTGTVLADFEGSTYGSWATTGAAFGTGPTQGTLPGQQSVSGYLGKGLVNSFLQGDSTTGTLTSPTFTVDKPYLNFLVGGGNHPNSQANPTAVNLVVDGAVVRTTTGKDNEALDPVQWDLHDLAGKQARIQIVDQNTGGWGHINADQFTLTDQGPNVLADFEGSTYGSWATTGAAFGTGPAQGTLANQNQVTGYLGKGLVNSFLQGDSTTGTLTSPTFTVDKPYLNFLVGGGNHSNSQANPTAVNLVVDGAVVRTTTGKDNEALDPVQWDLRSLAGKQARIQIVDQNTGGWGHINADQFTLTDTPAQNQASNAHWMDYGADFYAATSFNDEPAGRRVVIGWMNNWQYGGNIPTSPWRSADSLPRELSLQTINGAPQLVQVPVKELEQLRTGTVSTAPTTAIAAGADIPLSTQGALLDITATLRAGTANDFGLKVHTGGGQETRIGYDTTTGELYIDRTRSGDSSFGGNFAAVHRAPLSLDTDGKLQLRVVVDTSSVEVYAADGRVVMTDQIFPNPANNGVSAYATGGTASLDAFSAQKLKSIWADR</sequence>
<evidence type="ECO:0000256" key="2">
    <source>
        <dbReference type="ARBA" id="ARBA00022801"/>
    </source>
</evidence>
<organism evidence="7 8">
    <name type="scientific">Kitasatospora saccharophila</name>
    <dbReference type="NCBI Taxonomy" id="407973"/>
    <lineage>
        <taxon>Bacteria</taxon>
        <taxon>Bacillati</taxon>
        <taxon>Actinomycetota</taxon>
        <taxon>Actinomycetes</taxon>
        <taxon>Kitasatosporales</taxon>
        <taxon>Streptomycetaceae</taxon>
        <taxon>Kitasatospora</taxon>
    </lineage>
</organism>
<dbReference type="InterPro" id="IPR013189">
    <property type="entry name" value="Glyco_hydro_32_C"/>
</dbReference>
<evidence type="ECO:0000313" key="8">
    <source>
        <dbReference type="Proteomes" id="UP001500897"/>
    </source>
</evidence>
<evidence type="ECO:0000256" key="4">
    <source>
        <dbReference type="SAM" id="SignalP"/>
    </source>
</evidence>